<dbReference type="GO" id="GO:0005634">
    <property type="term" value="C:nucleus"/>
    <property type="evidence" value="ECO:0007669"/>
    <property type="project" value="UniProtKB-SubCell"/>
</dbReference>
<feature type="region of interest" description="Disordered" evidence="4">
    <location>
        <begin position="156"/>
        <end position="182"/>
    </location>
</feature>
<feature type="compositionally biased region" description="Acidic residues" evidence="4">
    <location>
        <begin position="1064"/>
        <end position="1073"/>
    </location>
</feature>
<dbReference type="PANTHER" id="PTHR14396:SF10">
    <property type="entry name" value="CLASPIN"/>
    <property type="match status" value="1"/>
</dbReference>
<dbReference type="InterPro" id="IPR024146">
    <property type="entry name" value="Claspin"/>
</dbReference>
<reference evidence="5 6" key="1">
    <citation type="journal article" date="2020" name="Nature">
        <title>Six reference-quality genomes reveal evolution of bat adaptations.</title>
        <authorList>
            <person name="Jebb D."/>
            <person name="Huang Z."/>
            <person name="Pippel M."/>
            <person name="Hughes G.M."/>
            <person name="Lavrichenko K."/>
            <person name="Devanna P."/>
            <person name="Winkler S."/>
            <person name="Jermiin L.S."/>
            <person name="Skirmuntt E.C."/>
            <person name="Katzourakis A."/>
            <person name="Burkitt-Gray L."/>
            <person name="Ray D.A."/>
            <person name="Sullivan K.A.M."/>
            <person name="Roscito J.G."/>
            <person name="Kirilenko B.M."/>
            <person name="Davalos L.M."/>
            <person name="Corthals A.P."/>
            <person name="Power M.L."/>
            <person name="Jones G."/>
            <person name="Ransome R.D."/>
            <person name="Dechmann D.K.N."/>
            <person name="Locatelli A.G."/>
            <person name="Puechmaille S.J."/>
            <person name="Fedrigo O."/>
            <person name="Jarvis E.D."/>
            <person name="Hiller M."/>
            <person name="Vernes S.C."/>
            <person name="Myers E.W."/>
            <person name="Teeling E.C."/>
        </authorList>
    </citation>
    <scope>NUCLEOTIDE SEQUENCE [LARGE SCALE GENOMIC DNA]</scope>
    <source>
        <strain evidence="5">MRouAeg1</strain>
        <tissue evidence="5">Muscle</tissue>
    </source>
</reference>
<evidence type="ECO:0000256" key="3">
    <source>
        <dbReference type="ARBA" id="ARBA00023242"/>
    </source>
</evidence>
<feature type="region of interest" description="Disordered" evidence="4">
    <location>
        <begin position="621"/>
        <end position="706"/>
    </location>
</feature>
<dbReference type="Proteomes" id="UP000593571">
    <property type="component" value="Unassembled WGS sequence"/>
</dbReference>
<dbReference type="GO" id="GO:0033314">
    <property type="term" value="P:mitotic DNA replication checkpoint signaling"/>
    <property type="evidence" value="ECO:0007669"/>
    <property type="project" value="TreeGrafter"/>
</dbReference>
<accession>A0A7J8K6G0</accession>
<keyword evidence="3" id="KW-0539">Nucleus</keyword>
<dbReference type="GO" id="GO:0007095">
    <property type="term" value="P:mitotic G2 DNA damage checkpoint signaling"/>
    <property type="evidence" value="ECO:0007669"/>
    <property type="project" value="TreeGrafter"/>
</dbReference>
<evidence type="ECO:0000256" key="1">
    <source>
        <dbReference type="ARBA" id="ARBA00004123"/>
    </source>
</evidence>
<comment type="subcellular location">
    <subcellularLocation>
        <location evidence="1">Nucleus</location>
    </subcellularLocation>
</comment>
<feature type="compositionally biased region" description="Polar residues" evidence="4">
    <location>
        <begin position="27"/>
        <end position="40"/>
    </location>
</feature>
<feature type="region of interest" description="Disordered" evidence="4">
    <location>
        <begin position="254"/>
        <end position="278"/>
    </location>
</feature>
<dbReference type="PANTHER" id="PTHR14396">
    <property type="entry name" value="CLASPIN"/>
    <property type="match status" value="1"/>
</dbReference>
<feature type="region of interest" description="Disordered" evidence="4">
    <location>
        <begin position="411"/>
        <end position="486"/>
    </location>
</feature>
<keyword evidence="2" id="KW-0597">Phosphoprotein</keyword>
<feature type="compositionally biased region" description="Acidic residues" evidence="4">
    <location>
        <begin position="627"/>
        <end position="686"/>
    </location>
</feature>
<feature type="compositionally biased region" description="Acidic residues" evidence="4">
    <location>
        <begin position="1005"/>
        <end position="1034"/>
    </location>
</feature>
<organism evidence="5 6">
    <name type="scientific">Rousettus aegyptiacus</name>
    <name type="common">Egyptian fruit bat</name>
    <name type="synonym">Pteropus aegyptiacus</name>
    <dbReference type="NCBI Taxonomy" id="9407"/>
    <lineage>
        <taxon>Eukaryota</taxon>
        <taxon>Metazoa</taxon>
        <taxon>Chordata</taxon>
        <taxon>Craniata</taxon>
        <taxon>Vertebrata</taxon>
        <taxon>Euteleostomi</taxon>
        <taxon>Mammalia</taxon>
        <taxon>Eutheria</taxon>
        <taxon>Laurasiatheria</taxon>
        <taxon>Chiroptera</taxon>
        <taxon>Yinpterochiroptera</taxon>
        <taxon>Pteropodoidea</taxon>
        <taxon>Pteropodidae</taxon>
        <taxon>Rousettinae</taxon>
        <taxon>Rousettus</taxon>
    </lineage>
</organism>
<evidence type="ECO:0000313" key="5">
    <source>
        <dbReference type="EMBL" id="KAF6504419.1"/>
    </source>
</evidence>
<gene>
    <name evidence="5" type="ORF">HJG63_003018</name>
</gene>
<evidence type="ECO:0000313" key="6">
    <source>
        <dbReference type="Proteomes" id="UP000593571"/>
    </source>
</evidence>
<feature type="region of interest" description="Disordered" evidence="4">
    <location>
        <begin position="353"/>
        <end position="373"/>
    </location>
</feature>
<protein>
    <submittedName>
        <fullName evidence="5">Claspin</fullName>
    </submittedName>
</protein>
<feature type="region of interest" description="Disordered" evidence="4">
    <location>
        <begin position="1292"/>
        <end position="1325"/>
    </location>
</feature>
<feature type="region of interest" description="Disordered" evidence="4">
    <location>
        <begin position="1"/>
        <end position="93"/>
    </location>
</feature>
<comment type="caution">
    <text evidence="5">The sequence shown here is derived from an EMBL/GenBank/DDBJ whole genome shotgun (WGS) entry which is preliminary data.</text>
</comment>
<dbReference type="EMBL" id="JACASE010000001">
    <property type="protein sequence ID" value="KAF6504419.1"/>
    <property type="molecule type" value="Genomic_DNA"/>
</dbReference>
<feature type="compositionally biased region" description="Basic and acidic residues" evidence="4">
    <location>
        <begin position="687"/>
        <end position="697"/>
    </location>
</feature>
<sequence>MTAEVASEVHLEVSDPKLISQEEADSPSDSGQGSCETIGTLSERDSDEEIFVSKKLKSRKVLHDSDSEREDTNASPEETTYDSVEEENKENLYAGRNGKVRRIYKTLADSDESDIEASLYRENLETQVTPCLEVGLQSENSVDFTVNRKISKTNIRDKEGTGGKAKVKSKRRLEKEERKMEKIRRLKKKETKNKEDNVKQPFNDSGCLLVDKDLFETGLEEESNSPLEDEESLESIRAAVKSKVKKHKKKELSLDSGVSSFEEASELSKGTMRKERKAAKLSKEALKKLHSETQRLIRESALNLPYHMPENKTIHDFFKRKPRPTCQGNAMALLKSSKYQLSHYKEITDTANTTEIMSDHHSKDSEQTTGTGYEMGINALPAVSKELQTTAGSDESCSQDLVGSEVLEIQEKQKQSGARPSPGDSSVAQQESSFLRTEDNEGYQTGGLVVPELDAPEGEEGLKKTEEADEKVEEPRQQTKSAAVVPSEKARKFTLDRLKQLGVDVFIKPRLGADEDSFVTLEEPEANRELEALKQRFWKHANPAVKPRAGQKVNVNIVVKDVGTDGKEELKADVVPVTLAAEKLDEVSHTKPGEKLLVLKAKLQEAMKLRRFEERQKRQALFKLDNEDGFEEEEEEEEEMTDESEEDGEEEEEEKLEEGEEKKEEEEEEGNQEDAEFLLSNEEIETKDEKEMEKENNDDSSETGKSVGLLSVLKPLSSDSTLLLFKDNSSKMGYFPGEEKSETDENSGKRTSKLDEDDSCSLLTKESSHNSSFELIGSTIPSYQPCNRQIGRGTSFFPTAAGFRSPSPGLFRASLVSSASKSSGKLSEPSLPIEDSQDLYNASPEPKTLFLGAGDFQFCLEDDTQSQLLDADGFLNVRNHRNQYQALKPRLPLASMDENAMDANMDELLDLCTGKFTSQAEKALPRKNDKKENMEELLNLCSGKFSSQDVSTLAPSELNKQEKESSIGDPMEEALALCSGSFPTDREEEGEEEEFGDFRLVPNDNEFDSDQDESSDSDNEDVAAEDYEDDDEEELLKQSERLKRKMRLKKYLEDEAEVSGSDVGSEDEYDGEEIDEYEEDVIDEVLPSDEELQSQIKKIHMKTMLDDDKRQLRLYQERYLADGDLHSDGPGRMRKFRWKNIDDASQMDLFHRDSDDEQIEEQLDETEARWRKERIEREQWLRDQAQQGKIAAEEEEEIGEDSQFMILAKKVTAKALQKNANRTVVIEETKSLLRNPFEAIRPESAHQLKTGSLLNQPKAVLQKLAALSDLNPSAPRNLRKFVFHTLSPVKAEATKESPKPQVRRKATSLMKTPSPKRLKTGDRTSELKQSIFRYLES</sequence>
<name>A0A7J8K6G0_ROUAE</name>
<evidence type="ECO:0000256" key="2">
    <source>
        <dbReference type="ARBA" id="ARBA00022553"/>
    </source>
</evidence>
<feature type="region of interest" description="Disordered" evidence="4">
    <location>
        <begin position="726"/>
        <end position="765"/>
    </location>
</feature>
<feature type="compositionally biased region" description="Acidic residues" evidence="4">
    <location>
        <begin position="986"/>
        <end position="995"/>
    </location>
</feature>
<feature type="compositionally biased region" description="Acidic residues" evidence="4">
    <location>
        <begin position="79"/>
        <end position="88"/>
    </location>
</feature>
<feature type="compositionally biased region" description="Basic and acidic residues" evidence="4">
    <location>
        <begin position="357"/>
        <end position="366"/>
    </location>
</feature>
<dbReference type="GO" id="GO:0010997">
    <property type="term" value="F:anaphase-promoting complex binding"/>
    <property type="evidence" value="ECO:0007669"/>
    <property type="project" value="TreeGrafter"/>
</dbReference>
<proteinExistence type="predicted"/>
<feature type="compositionally biased region" description="Basic and acidic residues" evidence="4">
    <location>
        <begin position="61"/>
        <end position="72"/>
    </location>
</feature>
<feature type="region of interest" description="Disordered" evidence="4">
    <location>
        <begin position="982"/>
        <end position="1039"/>
    </location>
</feature>
<evidence type="ECO:0000256" key="4">
    <source>
        <dbReference type="SAM" id="MobiDB-lite"/>
    </source>
</evidence>
<feature type="region of interest" description="Disordered" evidence="4">
    <location>
        <begin position="1053"/>
        <end position="1073"/>
    </location>
</feature>
<feature type="compositionally biased region" description="Polar residues" evidence="4">
    <location>
        <begin position="415"/>
        <end position="435"/>
    </location>
</feature>
<keyword evidence="6" id="KW-1185">Reference proteome</keyword>